<evidence type="ECO:0000259" key="9">
    <source>
        <dbReference type="PROSITE" id="PS50850"/>
    </source>
</evidence>
<feature type="transmembrane region" description="Helical" evidence="8">
    <location>
        <begin position="238"/>
        <end position="261"/>
    </location>
</feature>
<dbReference type="Proteomes" id="UP000215005">
    <property type="component" value="Chromosome"/>
</dbReference>
<reference evidence="10 11" key="1">
    <citation type="submission" date="2017-08" db="EMBL/GenBank/DDBJ databases">
        <title>The complete genome sequence of Nocardiopsis gilva YIM 90087.</title>
        <authorList>
            <person name="Yin M."/>
            <person name="Tang S."/>
        </authorList>
    </citation>
    <scope>NUCLEOTIDE SEQUENCE [LARGE SCALE GENOMIC DNA]</scope>
    <source>
        <strain evidence="10 11">YIM 90087</strain>
    </source>
</reference>
<dbReference type="InterPro" id="IPR036259">
    <property type="entry name" value="MFS_trans_sf"/>
</dbReference>
<dbReference type="PANTHER" id="PTHR42718">
    <property type="entry name" value="MAJOR FACILITATOR SUPERFAMILY MULTIDRUG TRANSPORTER MFSC"/>
    <property type="match status" value="1"/>
</dbReference>
<feature type="transmembrane region" description="Helical" evidence="8">
    <location>
        <begin position="214"/>
        <end position="232"/>
    </location>
</feature>
<feature type="transmembrane region" description="Helical" evidence="8">
    <location>
        <begin position="313"/>
        <end position="334"/>
    </location>
</feature>
<organism evidence="10 11">
    <name type="scientific">Nocardiopsis gilva YIM 90087</name>
    <dbReference type="NCBI Taxonomy" id="1235441"/>
    <lineage>
        <taxon>Bacteria</taxon>
        <taxon>Bacillati</taxon>
        <taxon>Actinomycetota</taxon>
        <taxon>Actinomycetes</taxon>
        <taxon>Streptosporangiales</taxon>
        <taxon>Nocardiopsidaceae</taxon>
        <taxon>Nocardiopsis</taxon>
    </lineage>
</organism>
<feature type="transmembrane region" description="Helical" evidence="8">
    <location>
        <begin position="153"/>
        <end position="174"/>
    </location>
</feature>
<dbReference type="SUPFAM" id="SSF103473">
    <property type="entry name" value="MFS general substrate transporter"/>
    <property type="match status" value="1"/>
</dbReference>
<dbReference type="InterPro" id="IPR004638">
    <property type="entry name" value="EmrB-like"/>
</dbReference>
<dbReference type="GO" id="GO:0005886">
    <property type="term" value="C:plasma membrane"/>
    <property type="evidence" value="ECO:0007669"/>
    <property type="project" value="UniProtKB-SubCell"/>
</dbReference>
<dbReference type="NCBIfam" id="TIGR00711">
    <property type="entry name" value="efflux_EmrB"/>
    <property type="match status" value="1"/>
</dbReference>
<dbReference type="AlphaFoldDB" id="A0A223S022"/>
<name>A0A223S022_9ACTN</name>
<dbReference type="OrthoDB" id="3218509at2"/>
<dbReference type="KEGG" id="ngv:CDO52_00450"/>
<dbReference type="Gene3D" id="1.20.1250.20">
    <property type="entry name" value="MFS general substrate transporter like domains"/>
    <property type="match status" value="1"/>
</dbReference>
<proteinExistence type="inferred from homology"/>
<dbReference type="PROSITE" id="PS50850">
    <property type="entry name" value="MFS"/>
    <property type="match status" value="1"/>
</dbReference>
<comment type="similarity">
    <text evidence="2">Belongs to the major facilitator superfamily. EmrB family.</text>
</comment>
<evidence type="ECO:0000313" key="10">
    <source>
        <dbReference type="EMBL" id="ASU81448.1"/>
    </source>
</evidence>
<keyword evidence="7 8" id="KW-0472">Membrane</keyword>
<protein>
    <submittedName>
        <fullName evidence="10">MFS transporter</fullName>
    </submittedName>
</protein>
<evidence type="ECO:0000256" key="4">
    <source>
        <dbReference type="ARBA" id="ARBA00022475"/>
    </source>
</evidence>
<feature type="transmembrane region" description="Helical" evidence="8">
    <location>
        <begin position="93"/>
        <end position="113"/>
    </location>
</feature>
<feature type="transmembrane region" description="Helical" evidence="8">
    <location>
        <begin position="282"/>
        <end position="301"/>
    </location>
</feature>
<evidence type="ECO:0000256" key="5">
    <source>
        <dbReference type="ARBA" id="ARBA00022692"/>
    </source>
</evidence>
<keyword evidence="11" id="KW-1185">Reference proteome</keyword>
<evidence type="ECO:0000256" key="7">
    <source>
        <dbReference type="ARBA" id="ARBA00023136"/>
    </source>
</evidence>
<dbReference type="RefSeq" id="WP_017619441.1">
    <property type="nucleotide sequence ID" value="NZ_ANBG01000243.1"/>
</dbReference>
<comment type="subcellular location">
    <subcellularLocation>
        <location evidence="1">Cell membrane</location>
        <topology evidence="1">Multi-pass membrane protein</topology>
    </subcellularLocation>
</comment>
<evidence type="ECO:0000256" key="6">
    <source>
        <dbReference type="ARBA" id="ARBA00022989"/>
    </source>
</evidence>
<keyword evidence="5 8" id="KW-0812">Transmembrane</keyword>
<dbReference type="InterPro" id="IPR011701">
    <property type="entry name" value="MFS"/>
</dbReference>
<dbReference type="Pfam" id="PF07690">
    <property type="entry name" value="MFS_1"/>
    <property type="match status" value="1"/>
</dbReference>
<dbReference type="EMBL" id="CP022753">
    <property type="protein sequence ID" value="ASU81448.1"/>
    <property type="molecule type" value="Genomic_DNA"/>
</dbReference>
<feature type="transmembrane region" description="Helical" evidence="8">
    <location>
        <begin position="119"/>
        <end position="141"/>
    </location>
</feature>
<feature type="transmembrane region" description="Helical" evidence="8">
    <location>
        <begin position="26"/>
        <end position="49"/>
    </location>
</feature>
<sequence length="520" mass="53748">MTAPRTVRPAQRSAAAPGGTQLRPRAAAIAVGICVMLVFGLGASVNLAVGRLATSSLHPTATQVLWVVDSYLIVFGCLLIPSGAVGDRFGRKGVLLVGLIVMVTGSVASAVSPDVAPLLVARALTGAGAALVLPNSLPLFINCHPPEKRGHAVAVWTAFSGGGGVVGNIVGGAVLQFFDWQALFAVAAPIAVLGLLAAAMFLPRLERHQHRLDTVGVLLLVLAVFSVMFGIIEGPELGWASFPVLSAFAAGVLLLPLFCLYEVRQERPLLDPRAFRRSGLRAGTLGIIASFIAMYSVFYLNGQYLMNVKDYPAVLAGLGTAPLAVVIFLVSPRAARLADRYGPRPVVACGLLVVVMGLGLFSLCGPGTPYVLYAGCLVVVGIGSGLSNPPLSNAIVTSLPVSQGGVGSGINSFSREVGGALGFAIFGTLLTARFRHALPEGLRHLQGDSSAGQTLGSLLNHVENTGTAAAVQLAGQAREAFTVAMADSLRVVALLLLLAAILVVAWLCPEGTEQDTPHVK</sequence>
<dbReference type="PANTHER" id="PTHR42718:SF9">
    <property type="entry name" value="MAJOR FACILITATOR SUPERFAMILY MULTIDRUG TRANSPORTER MFSC"/>
    <property type="match status" value="1"/>
</dbReference>
<feature type="transmembrane region" description="Helical" evidence="8">
    <location>
        <begin position="61"/>
        <end position="81"/>
    </location>
</feature>
<keyword evidence="3" id="KW-0813">Transport</keyword>
<evidence type="ECO:0000256" key="8">
    <source>
        <dbReference type="SAM" id="Phobius"/>
    </source>
</evidence>
<evidence type="ECO:0000256" key="1">
    <source>
        <dbReference type="ARBA" id="ARBA00004651"/>
    </source>
</evidence>
<keyword evidence="4" id="KW-1003">Cell membrane</keyword>
<accession>A0A223S022</accession>
<evidence type="ECO:0000313" key="11">
    <source>
        <dbReference type="Proteomes" id="UP000215005"/>
    </source>
</evidence>
<dbReference type="CDD" id="cd17321">
    <property type="entry name" value="MFS_MMR_MDR_like"/>
    <property type="match status" value="1"/>
</dbReference>
<feature type="transmembrane region" description="Helical" evidence="8">
    <location>
        <begin position="180"/>
        <end position="202"/>
    </location>
</feature>
<dbReference type="InterPro" id="IPR020846">
    <property type="entry name" value="MFS_dom"/>
</dbReference>
<feature type="domain" description="Major facilitator superfamily (MFS) profile" evidence="9">
    <location>
        <begin position="28"/>
        <end position="512"/>
    </location>
</feature>
<dbReference type="GO" id="GO:0022857">
    <property type="term" value="F:transmembrane transporter activity"/>
    <property type="evidence" value="ECO:0007669"/>
    <property type="project" value="InterPro"/>
</dbReference>
<keyword evidence="6 8" id="KW-1133">Transmembrane helix</keyword>
<gene>
    <name evidence="10" type="ORF">CDO52_00450</name>
</gene>
<evidence type="ECO:0000256" key="3">
    <source>
        <dbReference type="ARBA" id="ARBA00022448"/>
    </source>
</evidence>
<evidence type="ECO:0000256" key="2">
    <source>
        <dbReference type="ARBA" id="ARBA00008537"/>
    </source>
</evidence>
<feature type="transmembrane region" description="Helical" evidence="8">
    <location>
        <begin position="488"/>
        <end position="507"/>
    </location>
</feature>
<feature type="transmembrane region" description="Helical" evidence="8">
    <location>
        <begin position="346"/>
        <end position="364"/>
    </location>
</feature>